<comment type="caution">
    <text evidence="1">The sequence shown here is derived from an EMBL/GenBank/DDBJ whole genome shotgun (WGS) entry which is preliminary data.</text>
</comment>
<sequence length="340" mass="38459">MVASNSLESTCTPGRFKSFPVINSDDARFLDAMIEEKRVPYQNIPDASGRPIEQIRELGSRFFPFTPHSFQLAMAVYDWTTASFSRMVLFKIFQYTNITSNPHPLDLESIARAIYTSNWPPYLPNNTDFMNSFLMKPALSLEDVRAQLSKVVDRLHHFSEVENRLLAAAAQSLPRTSILQKRQLFSGQVDISQLSRDNFGIEFFECPLNRGPAGTPLEHEFGAAISSYISVGKTVTTKMVWSFTDSVEDALKYSNGILLTVEPPPFAVWESVNYITELSDDPKKTEYIFTPGTKFKVLSIDQIRDADRDIVGIHLTPEIPQGSSMPFQPLPLFVSNKWLR</sequence>
<gene>
    <name evidence="1" type="ORF">H072_4115</name>
</gene>
<evidence type="ECO:0000313" key="2">
    <source>
        <dbReference type="Proteomes" id="UP000015100"/>
    </source>
</evidence>
<accession>S8BR42</accession>
<name>S8BR42_DACHA</name>
<proteinExistence type="predicted"/>
<dbReference type="OrthoDB" id="5364250at2759"/>
<keyword evidence="2" id="KW-1185">Reference proteome</keyword>
<dbReference type="STRING" id="1284197.S8BR42"/>
<evidence type="ECO:0000313" key="1">
    <source>
        <dbReference type="EMBL" id="EPS41903.1"/>
    </source>
</evidence>
<reference evidence="2" key="2">
    <citation type="submission" date="2013-04" db="EMBL/GenBank/DDBJ databases">
        <title>Genomic mechanisms accounting for the adaptation to parasitism in nematode-trapping fungi.</title>
        <authorList>
            <person name="Ahren D.G."/>
        </authorList>
    </citation>
    <scope>NUCLEOTIDE SEQUENCE [LARGE SCALE GENOMIC DNA]</scope>
    <source>
        <strain evidence="2">CBS 200.50</strain>
    </source>
</reference>
<protein>
    <recommendedName>
        <fullName evidence="3">ADP ribosyltransferase domain-containing protein</fullName>
    </recommendedName>
</protein>
<dbReference type="Gene3D" id="3.90.176.10">
    <property type="entry name" value="Toxin ADP-ribosyltransferase, Chain A, domain 1"/>
    <property type="match status" value="1"/>
</dbReference>
<dbReference type="HOGENOM" id="CLU_054722_0_0_1"/>
<evidence type="ECO:0008006" key="3">
    <source>
        <dbReference type="Google" id="ProtNLM"/>
    </source>
</evidence>
<dbReference type="EMBL" id="AQGS01000132">
    <property type="protein sequence ID" value="EPS41903.1"/>
    <property type="molecule type" value="Genomic_DNA"/>
</dbReference>
<dbReference type="eggNOG" id="ENOG502SHTN">
    <property type="taxonomic scope" value="Eukaryota"/>
</dbReference>
<organism evidence="1 2">
    <name type="scientific">Dactylellina haptotyla (strain CBS 200.50)</name>
    <name type="common">Nematode-trapping fungus</name>
    <name type="synonym">Monacrosporium haptotylum</name>
    <dbReference type="NCBI Taxonomy" id="1284197"/>
    <lineage>
        <taxon>Eukaryota</taxon>
        <taxon>Fungi</taxon>
        <taxon>Dikarya</taxon>
        <taxon>Ascomycota</taxon>
        <taxon>Pezizomycotina</taxon>
        <taxon>Orbiliomycetes</taxon>
        <taxon>Orbiliales</taxon>
        <taxon>Orbiliaceae</taxon>
        <taxon>Dactylellina</taxon>
    </lineage>
</organism>
<dbReference type="Proteomes" id="UP000015100">
    <property type="component" value="Unassembled WGS sequence"/>
</dbReference>
<reference evidence="1 2" key="1">
    <citation type="journal article" date="2013" name="PLoS Genet.">
        <title>Genomic mechanisms accounting for the adaptation to parasitism in nematode-trapping fungi.</title>
        <authorList>
            <person name="Meerupati T."/>
            <person name="Andersson K.M."/>
            <person name="Friman E."/>
            <person name="Kumar D."/>
            <person name="Tunlid A."/>
            <person name="Ahren D."/>
        </authorList>
    </citation>
    <scope>NUCLEOTIDE SEQUENCE [LARGE SCALE GENOMIC DNA]</scope>
    <source>
        <strain evidence="1 2">CBS 200.50</strain>
    </source>
</reference>
<dbReference type="AlphaFoldDB" id="S8BR42"/>